<name>A0A066ZLR0_HYDMR</name>
<dbReference type="Pfam" id="PF00691">
    <property type="entry name" value="OmpA"/>
    <property type="match status" value="1"/>
</dbReference>
<evidence type="ECO:0000259" key="4">
    <source>
        <dbReference type="PROSITE" id="PS51123"/>
    </source>
</evidence>
<dbReference type="AlphaFoldDB" id="A0A066ZLR0"/>
<dbReference type="GO" id="GO:0016020">
    <property type="term" value="C:membrane"/>
    <property type="evidence" value="ECO:0007669"/>
    <property type="project" value="UniProtKB-SubCell"/>
</dbReference>
<keyword evidence="2 3" id="KW-0472">Membrane</keyword>
<evidence type="ECO:0000256" key="3">
    <source>
        <dbReference type="PROSITE-ProRule" id="PRU00473"/>
    </source>
</evidence>
<feature type="domain" description="OmpA-like" evidence="4">
    <location>
        <begin position="68"/>
        <end position="170"/>
    </location>
</feature>
<dbReference type="Gene3D" id="3.30.1330.60">
    <property type="entry name" value="OmpA-like domain"/>
    <property type="match status" value="1"/>
</dbReference>
<dbReference type="PROSITE" id="PS51123">
    <property type="entry name" value="OMPA_2"/>
    <property type="match status" value="1"/>
</dbReference>
<comment type="subcellular location">
    <subcellularLocation>
        <location evidence="1">Membrane</location>
    </subcellularLocation>
</comment>
<dbReference type="InterPro" id="IPR006665">
    <property type="entry name" value="OmpA-like"/>
</dbReference>
<dbReference type="InterPro" id="IPR006664">
    <property type="entry name" value="OMP_bac"/>
</dbReference>
<evidence type="ECO:0000313" key="5">
    <source>
        <dbReference type="EMBL" id="KDN94738.1"/>
    </source>
</evidence>
<dbReference type="PRINTS" id="PR01021">
    <property type="entry name" value="OMPADOMAIN"/>
</dbReference>
<reference evidence="5 6" key="1">
    <citation type="submission" date="2014-04" db="EMBL/GenBank/DDBJ databases">
        <title>Draft genome sequence of Hydrogenovibrio marinus MH-110, a model organism for aerobic H2 metabolism.</title>
        <authorList>
            <person name="Cha H.J."/>
            <person name="Jo B.H."/>
            <person name="Hwang B.H."/>
        </authorList>
    </citation>
    <scope>NUCLEOTIDE SEQUENCE [LARGE SCALE GENOMIC DNA]</scope>
    <source>
        <strain evidence="5 6">MH-110</strain>
    </source>
</reference>
<dbReference type="SUPFAM" id="SSF103088">
    <property type="entry name" value="OmpA-like"/>
    <property type="match status" value="1"/>
</dbReference>
<gene>
    <name evidence="5" type="ORF">EI16_12655</name>
</gene>
<dbReference type="Proteomes" id="UP000027341">
    <property type="component" value="Unassembled WGS sequence"/>
</dbReference>
<comment type="caution">
    <text evidence="5">The sequence shown here is derived from an EMBL/GenBank/DDBJ whole genome shotgun (WGS) entry which is preliminary data.</text>
</comment>
<evidence type="ECO:0000256" key="2">
    <source>
        <dbReference type="ARBA" id="ARBA00023136"/>
    </source>
</evidence>
<proteinExistence type="predicted"/>
<accession>A0A066ZLR0</accession>
<dbReference type="InterPro" id="IPR036737">
    <property type="entry name" value="OmpA-like_sf"/>
</dbReference>
<dbReference type="EMBL" id="JMIU01000002">
    <property type="protein sequence ID" value="KDN94738.1"/>
    <property type="molecule type" value="Genomic_DNA"/>
</dbReference>
<keyword evidence="6" id="KW-1185">Reference proteome</keyword>
<organism evidence="5 6">
    <name type="scientific">Hydrogenovibrio marinus</name>
    <dbReference type="NCBI Taxonomy" id="28885"/>
    <lineage>
        <taxon>Bacteria</taxon>
        <taxon>Pseudomonadati</taxon>
        <taxon>Pseudomonadota</taxon>
        <taxon>Gammaproteobacteria</taxon>
        <taxon>Thiotrichales</taxon>
        <taxon>Piscirickettsiaceae</taxon>
        <taxon>Hydrogenovibrio</taxon>
    </lineage>
</organism>
<evidence type="ECO:0000256" key="1">
    <source>
        <dbReference type="ARBA" id="ARBA00004370"/>
    </source>
</evidence>
<protein>
    <recommendedName>
        <fullName evidence="4">OmpA-like domain-containing protein</fullName>
    </recommendedName>
</protein>
<dbReference type="RefSeq" id="WP_029913800.1">
    <property type="nucleotide sequence ID" value="NZ_JMIU01000002.1"/>
</dbReference>
<sequence>MFGEIIIVGALISFVFFSQHHGEQPAPVEHQAVPQEKVGFNVPDYRYVMSYQGLKPTPKTIKENPPVRVNPCLANSMEINFSLRDYKLSEEQKSSINAFVGKATYCGAKKITISGSASPVGMMRYNKWLSKQRAMAVKKYLDRRGVSIAYQVQIDPQTMISERKASLSFN</sequence>
<evidence type="ECO:0000313" key="6">
    <source>
        <dbReference type="Proteomes" id="UP000027341"/>
    </source>
</evidence>
<dbReference type="STRING" id="28885.EI16_12655"/>